<organism evidence="2 3">
    <name type="scientific">Kolteria novifilia</name>
    <dbReference type="NCBI Taxonomy" id="2527975"/>
    <lineage>
        <taxon>Bacteria</taxon>
        <taxon>Pseudomonadati</taxon>
        <taxon>Planctomycetota</taxon>
        <taxon>Planctomycetia</taxon>
        <taxon>Kolteriales</taxon>
        <taxon>Kolteriaceae</taxon>
        <taxon>Kolteria</taxon>
    </lineage>
</organism>
<feature type="transmembrane region" description="Helical" evidence="1">
    <location>
        <begin position="380"/>
        <end position="402"/>
    </location>
</feature>
<feature type="transmembrane region" description="Helical" evidence="1">
    <location>
        <begin position="198"/>
        <end position="221"/>
    </location>
</feature>
<feature type="transmembrane region" description="Helical" evidence="1">
    <location>
        <begin position="80"/>
        <end position="107"/>
    </location>
</feature>
<feature type="transmembrane region" description="Helical" evidence="1">
    <location>
        <begin position="268"/>
        <end position="289"/>
    </location>
</feature>
<dbReference type="AlphaFoldDB" id="A0A518BBT5"/>
<dbReference type="InterPro" id="IPR031599">
    <property type="entry name" value="ABC_tran_2"/>
</dbReference>
<evidence type="ECO:0000313" key="2">
    <source>
        <dbReference type="EMBL" id="QDU64429.1"/>
    </source>
</evidence>
<dbReference type="KEGG" id="knv:Pan216_53190"/>
<gene>
    <name evidence="2" type="ORF">Pan216_53190</name>
</gene>
<keyword evidence="3" id="KW-1185">Reference proteome</keyword>
<feature type="transmembrane region" description="Helical" evidence="1">
    <location>
        <begin position="456"/>
        <end position="482"/>
    </location>
</feature>
<feature type="transmembrane region" description="Helical" evidence="1">
    <location>
        <begin position="503"/>
        <end position="527"/>
    </location>
</feature>
<sequence>MSEATAIPFTTPLRTSDGLRRLRWLSFRNDLILKFTRSRFRSMLVVIFSIVFWIGLYFLFMDAFGFLYRHRLISGYLVELLFGLFFGSLLVMLVFSAGIILFAGLFASEESRYLLISPVPPDMIFAYKFQESMVFSCWGFVLLGSPLMIAYGVITHAPLMFYVLSLPFFVSFALIPGSVGALICLFVTLLMPRRKKEVLAALILFVIVIVAIIGVRAWYLIETQPISRAWLHRLMTGLQVSNLPFLPSHWISRGLLAATDVNGLSVSFFYLLVLLANAFFVHLVTAASYSQFYRHAYDRNASYPVGRRRPRSRWLPKAVDTIFFPLNKAIRVMILKDIRIFVRDPVQWLQVLVFTCLLILYLVTLGRMNHYTESPYWRNLISFFNLSVTALIVSTFTSRFIFPQLSLEGQRIWILGLAPIKRDAVLWGKFAFASGGAIMVTVLLTIISALMLKIGWLLFCLHLFTNLILCFGISGIAVGLGARFPELNQSDPSKIAAGFGGTLNLVTSLLFILVVVTIMVLPCYLYAITLSIEQGHAALDFAEGADPAGLSLSEFQFWLAVSIVSTLGIGVFATLFPLKVGMKAFREMEF</sequence>
<feature type="transmembrane region" description="Helical" evidence="1">
    <location>
        <begin position="348"/>
        <end position="368"/>
    </location>
</feature>
<dbReference type="Proteomes" id="UP000317093">
    <property type="component" value="Chromosome"/>
</dbReference>
<feature type="transmembrane region" description="Helical" evidence="1">
    <location>
        <begin position="166"/>
        <end position="191"/>
    </location>
</feature>
<dbReference type="RefSeq" id="WP_145262635.1">
    <property type="nucleotide sequence ID" value="NZ_CP036279.1"/>
</dbReference>
<protein>
    <submittedName>
        <fullName evidence="2">Uncharacterized protein</fullName>
    </submittedName>
</protein>
<accession>A0A518BBT5</accession>
<dbReference type="OrthoDB" id="56319at2"/>
<name>A0A518BBT5_9BACT</name>
<keyword evidence="1" id="KW-1133">Transmembrane helix</keyword>
<feature type="transmembrane region" description="Helical" evidence="1">
    <location>
        <begin position="43"/>
        <end position="68"/>
    </location>
</feature>
<feature type="transmembrane region" description="Helical" evidence="1">
    <location>
        <begin position="430"/>
        <end position="450"/>
    </location>
</feature>
<dbReference type="Pfam" id="PF16949">
    <property type="entry name" value="ABC_tran_2"/>
    <property type="match status" value="1"/>
</dbReference>
<reference evidence="2 3" key="1">
    <citation type="submission" date="2019-02" db="EMBL/GenBank/DDBJ databases">
        <title>Deep-cultivation of Planctomycetes and their phenomic and genomic characterization uncovers novel biology.</title>
        <authorList>
            <person name="Wiegand S."/>
            <person name="Jogler M."/>
            <person name="Boedeker C."/>
            <person name="Pinto D."/>
            <person name="Vollmers J."/>
            <person name="Rivas-Marin E."/>
            <person name="Kohn T."/>
            <person name="Peeters S.H."/>
            <person name="Heuer A."/>
            <person name="Rast P."/>
            <person name="Oberbeckmann S."/>
            <person name="Bunk B."/>
            <person name="Jeske O."/>
            <person name="Meyerdierks A."/>
            <person name="Storesund J.E."/>
            <person name="Kallscheuer N."/>
            <person name="Luecker S."/>
            <person name="Lage O.M."/>
            <person name="Pohl T."/>
            <person name="Merkel B.J."/>
            <person name="Hornburger P."/>
            <person name="Mueller R.-W."/>
            <person name="Bruemmer F."/>
            <person name="Labrenz M."/>
            <person name="Spormann A.M."/>
            <person name="Op den Camp H."/>
            <person name="Overmann J."/>
            <person name="Amann R."/>
            <person name="Jetten M.S.M."/>
            <person name="Mascher T."/>
            <person name="Medema M.H."/>
            <person name="Devos D.P."/>
            <person name="Kaster A.-K."/>
            <person name="Ovreas L."/>
            <person name="Rohde M."/>
            <person name="Galperin M.Y."/>
            <person name="Jogler C."/>
        </authorList>
    </citation>
    <scope>NUCLEOTIDE SEQUENCE [LARGE SCALE GENOMIC DNA]</scope>
    <source>
        <strain evidence="2 3">Pan216</strain>
    </source>
</reference>
<feature type="transmembrane region" description="Helical" evidence="1">
    <location>
        <begin position="133"/>
        <end position="154"/>
    </location>
</feature>
<evidence type="ECO:0000313" key="3">
    <source>
        <dbReference type="Proteomes" id="UP000317093"/>
    </source>
</evidence>
<dbReference type="EMBL" id="CP036279">
    <property type="protein sequence ID" value="QDU64429.1"/>
    <property type="molecule type" value="Genomic_DNA"/>
</dbReference>
<keyword evidence="1" id="KW-0812">Transmembrane</keyword>
<feature type="transmembrane region" description="Helical" evidence="1">
    <location>
        <begin position="557"/>
        <end position="578"/>
    </location>
</feature>
<keyword evidence="1" id="KW-0472">Membrane</keyword>
<evidence type="ECO:0000256" key="1">
    <source>
        <dbReference type="SAM" id="Phobius"/>
    </source>
</evidence>
<proteinExistence type="predicted"/>